<dbReference type="Gene3D" id="1.20.144.10">
    <property type="entry name" value="Phosphatidic acid phosphatase type 2/haloperoxidase"/>
    <property type="match status" value="1"/>
</dbReference>
<dbReference type="EMBL" id="JBHUHY010000004">
    <property type="protein sequence ID" value="MFD2186714.1"/>
    <property type="molecule type" value="Genomic_DNA"/>
</dbReference>
<reference evidence="3" key="1">
    <citation type="journal article" date="2019" name="Int. J. Syst. Evol. Microbiol.">
        <title>The Global Catalogue of Microorganisms (GCM) 10K type strain sequencing project: providing services to taxonomists for standard genome sequencing and annotation.</title>
        <authorList>
            <consortium name="The Broad Institute Genomics Platform"/>
            <consortium name="The Broad Institute Genome Sequencing Center for Infectious Disease"/>
            <person name="Wu L."/>
            <person name="Ma J."/>
        </authorList>
    </citation>
    <scope>NUCLEOTIDE SEQUENCE [LARGE SCALE GENOMIC DNA]</scope>
    <source>
        <strain evidence="3">DT92</strain>
    </source>
</reference>
<feature type="domain" description="Phosphatidic acid phosphatase type 2/haloperoxidase" evidence="1">
    <location>
        <begin position="140"/>
        <end position="252"/>
    </location>
</feature>
<comment type="caution">
    <text evidence="2">The sequence shown here is derived from an EMBL/GenBank/DDBJ whole genome shotgun (WGS) entry which is preliminary data.</text>
</comment>
<dbReference type="SMART" id="SM00014">
    <property type="entry name" value="acidPPc"/>
    <property type="match status" value="1"/>
</dbReference>
<dbReference type="Pfam" id="PF01569">
    <property type="entry name" value="PAP2"/>
    <property type="match status" value="1"/>
</dbReference>
<name>A0ABW5AUS2_9FLAO</name>
<accession>A0ABW5AUS2</accession>
<organism evidence="2 3">
    <name type="scientific">Aquimarina celericrescens</name>
    <dbReference type="NCBI Taxonomy" id="1964542"/>
    <lineage>
        <taxon>Bacteria</taxon>
        <taxon>Pseudomonadati</taxon>
        <taxon>Bacteroidota</taxon>
        <taxon>Flavobacteriia</taxon>
        <taxon>Flavobacteriales</taxon>
        <taxon>Flavobacteriaceae</taxon>
        <taxon>Aquimarina</taxon>
    </lineage>
</organism>
<proteinExistence type="predicted"/>
<evidence type="ECO:0000259" key="1">
    <source>
        <dbReference type="SMART" id="SM00014"/>
    </source>
</evidence>
<dbReference type="InterPro" id="IPR000326">
    <property type="entry name" value="PAP2/HPO"/>
</dbReference>
<dbReference type="SUPFAM" id="SSF48317">
    <property type="entry name" value="Acid phosphatase/Vanadium-dependent haloperoxidase"/>
    <property type="match status" value="1"/>
</dbReference>
<protein>
    <submittedName>
        <fullName evidence="2">Phosphatase PAP2 family protein</fullName>
    </submittedName>
</protein>
<dbReference type="InterPro" id="IPR036938">
    <property type="entry name" value="PAP2/HPO_sf"/>
</dbReference>
<keyword evidence="3" id="KW-1185">Reference proteome</keyword>
<sequence>MLILITNKIHSQDSKEVLDSQDTQDSLNTANTQEKMTAWQAIKYDGLSIYGSVKNAYTQPFRWKGKDWLTFGGIMAGTTILLAADDPANEYFAEQAEDIPEFVREASFRFGKPLFNYGLTTSVYALGLITKNKKIRKTGVLLIASATAGGLLQTVSKTLVGRARPLTGKGNLHFKFYSGGDAGFHSFPSGHAILSITTAYAIGKQFKNPFIKGGIYALGMLSPISRLWEEAHWLTDVVLSTALSIVIVDGIERYLEKKERYVYGLKKNKINWNLSLGAGRIGVIGRF</sequence>
<evidence type="ECO:0000313" key="2">
    <source>
        <dbReference type="EMBL" id="MFD2186714.1"/>
    </source>
</evidence>
<gene>
    <name evidence="2" type="ORF">ACFSJT_07915</name>
</gene>
<evidence type="ECO:0000313" key="3">
    <source>
        <dbReference type="Proteomes" id="UP001597344"/>
    </source>
</evidence>
<dbReference type="CDD" id="cd01610">
    <property type="entry name" value="PAP2_like"/>
    <property type="match status" value="1"/>
</dbReference>
<dbReference type="Proteomes" id="UP001597344">
    <property type="component" value="Unassembled WGS sequence"/>
</dbReference>